<dbReference type="EMBL" id="CP027032">
    <property type="protein sequence ID" value="AXR80007.1"/>
    <property type="molecule type" value="Genomic_DNA"/>
</dbReference>
<evidence type="ECO:0000313" key="4">
    <source>
        <dbReference type="Proteomes" id="UP000258613"/>
    </source>
</evidence>
<geneLocation type="plasmid" evidence="3">
    <name>pAArc-Mg-01</name>
</geneLocation>
<keyword evidence="2" id="KW-0614">Plasmid</keyword>
<accession>A0A346PKG2</accession>
<geneLocation type="plasmid" evidence="4">
    <name>paarc-mg-01</name>
</geneLocation>
<keyword evidence="4" id="KW-1185">Reference proteome</keyword>
<dbReference type="KEGG" id="nag:AArcMg_4182"/>
<evidence type="ECO:0000256" key="1">
    <source>
        <dbReference type="SAM" id="MobiDB-lite"/>
    </source>
</evidence>
<dbReference type="OrthoDB" id="350696at2157"/>
<dbReference type="KEGG" id="nan:AArc1_5121"/>
<dbReference type="Proteomes" id="UP000258707">
    <property type="component" value="Plasmid pAArc1-02"/>
</dbReference>
<dbReference type="AlphaFoldDB" id="A0A346P9X7"/>
<accession>A0A346P9X7</accession>
<organism evidence="2 5">
    <name type="scientific">Natrarchaeobaculum sulfurireducens</name>
    <dbReference type="NCBI Taxonomy" id="2044521"/>
    <lineage>
        <taxon>Archaea</taxon>
        <taxon>Methanobacteriati</taxon>
        <taxon>Methanobacteriota</taxon>
        <taxon>Stenosarchaea group</taxon>
        <taxon>Halobacteria</taxon>
        <taxon>Halobacteriales</taxon>
        <taxon>Natrialbaceae</taxon>
        <taxon>Natrarchaeobaculum</taxon>
    </lineage>
</organism>
<dbReference type="EMBL" id="CP024046">
    <property type="protein sequence ID" value="AXR76322.1"/>
    <property type="molecule type" value="Genomic_DNA"/>
</dbReference>
<proteinExistence type="predicted"/>
<reference evidence="3 4" key="2">
    <citation type="submission" date="2018-02" db="EMBL/GenBank/DDBJ databases">
        <title>Phenotypic and genomic properties of facultatively anaerobic sulfur-reducing natronoarchaea from hypersaline soda lakes.</title>
        <authorList>
            <person name="Sorokin D.Y."/>
            <person name="Kublanov I.V."/>
            <person name="Roman P."/>
            <person name="Sinninghe Damste J.S."/>
            <person name="Golyshin P.N."/>
            <person name="Rojo D."/>
            <person name="Ciordia S."/>
            <person name="Mena M.D.C."/>
            <person name="Ferrer M."/>
            <person name="Messina E."/>
            <person name="Smedile F."/>
            <person name="La Spada G."/>
            <person name="La Cono V."/>
            <person name="Yakimov M.M."/>
        </authorList>
    </citation>
    <scope>NUCLEOTIDE SEQUENCE [LARGE SCALE GENOMIC DNA]</scope>
    <source>
        <strain evidence="3 4">AArc-Mg</strain>
        <plasmid evidence="4">paarc-mg-01</plasmid>
        <plasmid evidence="3">pAArc-Mg-01</plasmid>
    </source>
</reference>
<dbReference type="Proteomes" id="UP000258613">
    <property type="component" value="Plasmid pAArc-Mg-01"/>
</dbReference>
<dbReference type="GeneID" id="37640463"/>
<dbReference type="RefSeq" id="WP_117362505.1">
    <property type="nucleotide sequence ID" value="NZ_CP024046.1"/>
</dbReference>
<name>A0A346P9X7_9EURY</name>
<gene>
    <name evidence="2" type="ORF">AArc1_5121</name>
    <name evidence="3" type="ORF">AArcMg_4182</name>
</gene>
<feature type="region of interest" description="Disordered" evidence="1">
    <location>
        <begin position="52"/>
        <end position="76"/>
    </location>
</feature>
<evidence type="ECO:0000313" key="2">
    <source>
        <dbReference type="EMBL" id="AXR76322.1"/>
    </source>
</evidence>
<geneLocation type="plasmid" evidence="2">
    <name>pAArc1-02</name>
</geneLocation>
<protein>
    <submittedName>
        <fullName evidence="2">Uncharacterized protein</fullName>
    </submittedName>
</protein>
<reference evidence="2 5" key="1">
    <citation type="submission" date="2017-10" db="EMBL/GenBank/DDBJ databases">
        <title>Phenotypic and genomic properties of facultatively anaerobic sulfur-reducing natronoarchaea from hypersaline soda lakes.</title>
        <authorList>
            <person name="Sorokin D.Y."/>
            <person name="Kublanov I.V."/>
            <person name="Roman P."/>
            <person name="Sinninghe Damste J.S."/>
            <person name="Golyshin P.N."/>
            <person name="Rojo D."/>
            <person name="Ciordia S."/>
            <person name="Mena Md.C."/>
            <person name="Ferrer M."/>
            <person name="Messina E."/>
            <person name="Smedile F."/>
            <person name="La Spada G."/>
            <person name="La Cono V."/>
            <person name="Yakimov M.M."/>
        </authorList>
    </citation>
    <scope>NUCLEOTIDE SEQUENCE [LARGE SCALE GENOMIC DNA]</scope>
    <source>
        <strain evidence="2 5">AArc1</strain>
        <plasmid evidence="5">paarc1-02</plasmid>
        <plasmid evidence="2">pAArc1-02</plasmid>
    </source>
</reference>
<geneLocation type="plasmid" evidence="5">
    <name>paarc1-02</name>
</geneLocation>
<evidence type="ECO:0000313" key="5">
    <source>
        <dbReference type="Proteomes" id="UP000258707"/>
    </source>
</evidence>
<sequence>MRAVWYCTDCDRRIERTAIEVHESRGHHVTGQLRPDRLLGSDPWNVTVRTEAAGDGADGSVSESSDAGATNEEVTD</sequence>
<evidence type="ECO:0000313" key="3">
    <source>
        <dbReference type="EMBL" id="AXR80007.1"/>
    </source>
</evidence>